<reference evidence="1" key="1">
    <citation type="journal article" date="2023" name="G3 (Bethesda)">
        <title>Whole genome assemblies of Zophobas morio and Tenebrio molitor.</title>
        <authorList>
            <person name="Kaur S."/>
            <person name="Stinson S.A."/>
            <person name="diCenzo G.C."/>
        </authorList>
    </citation>
    <scope>NUCLEOTIDE SEQUENCE</scope>
    <source>
        <strain evidence="1">QUZm001</strain>
    </source>
</reference>
<dbReference type="EMBL" id="JALNTZ010000006">
    <property type="protein sequence ID" value="KAJ3648396.1"/>
    <property type="molecule type" value="Genomic_DNA"/>
</dbReference>
<sequence length="111" mass="12943">MAFNLVDVKAIYAEDKNLKEKDVKALVKWVQDQPHLPNIGDFEAILFLKKCYYRLIHSQTVIDTYFTLKNLWPDVFQDRNLAKSSQQQGILDTMIIMTLPKRTPEAKPSFL</sequence>
<dbReference type="InterPro" id="IPR036273">
    <property type="entry name" value="CRAL/TRIO_N_dom_sf"/>
</dbReference>
<name>A0AA38M9P5_9CUCU</name>
<dbReference type="SUPFAM" id="SSF46938">
    <property type="entry name" value="CRAL/TRIO N-terminal domain"/>
    <property type="match status" value="1"/>
</dbReference>
<organism evidence="1 2">
    <name type="scientific">Zophobas morio</name>
    <dbReference type="NCBI Taxonomy" id="2755281"/>
    <lineage>
        <taxon>Eukaryota</taxon>
        <taxon>Metazoa</taxon>
        <taxon>Ecdysozoa</taxon>
        <taxon>Arthropoda</taxon>
        <taxon>Hexapoda</taxon>
        <taxon>Insecta</taxon>
        <taxon>Pterygota</taxon>
        <taxon>Neoptera</taxon>
        <taxon>Endopterygota</taxon>
        <taxon>Coleoptera</taxon>
        <taxon>Polyphaga</taxon>
        <taxon>Cucujiformia</taxon>
        <taxon>Tenebrionidae</taxon>
        <taxon>Zophobas</taxon>
    </lineage>
</organism>
<keyword evidence="2" id="KW-1185">Reference proteome</keyword>
<dbReference type="Proteomes" id="UP001168821">
    <property type="component" value="Unassembled WGS sequence"/>
</dbReference>
<accession>A0AA38M9P5</accession>
<gene>
    <name evidence="1" type="ORF">Zmor_020201</name>
</gene>
<proteinExistence type="predicted"/>
<comment type="caution">
    <text evidence="1">The sequence shown here is derived from an EMBL/GenBank/DDBJ whole genome shotgun (WGS) entry which is preliminary data.</text>
</comment>
<protein>
    <submittedName>
        <fullName evidence="1">Uncharacterized protein</fullName>
    </submittedName>
</protein>
<evidence type="ECO:0000313" key="2">
    <source>
        <dbReference type="Proteomes" id="UP001168821"/>
    </source>
</evidence>
<dbReference type="AlphaFoldDB" id="A0AA38M9P5"/>
<evidence type="ECO:0000313" key="1">
    <source>
        <dbReference type="EMBL" id="KAJ3648396.1"/>
    </source>
</evidence>